<keyword evidence="2" id="KW-0732">Signal</keyword>
<evidence type="ECO:0000256" key="1">
    <source>
        <dbReference type="SAM" id="MobiDB-lite"/>
    </source>
</evidence>
<gene>
    <name evidence="3" type="ORF">RGF97_22150</name>
</gene>
<protein>
    <submittedName>
        <fullName evidence="3">DUF4352 domain-containing protein</fullName>
    </submittedName>
</protein>
<keyword evidence="4" id="KW-1185">Reference proteome</keyword>
<name>A0ABY9RYY4_9ACTN</name>
<accession>A0ABY9RYY4</accession>
<sequence length="188" mass="20098">MRTQSTAIAVGLLLLPLTGCSSDEPKTAASATTAPRADASSAPSAPKYLAFGQAIEVNIPTDNSAAKTTVLGYQQGGYTTRTSADQEFNTKGYVWATVEIKVCATKGTVRTSRYPWVLAYADGTRIEPSGVTYGDFPKPEYPYDAKVKAGDCVRGKTVFPVPGNQRPERIVYTTELLPTPAEWAVPAK</sequence>
<feature type="compositionally biased region" description="Low complexity" evidence="1">
    <location>
        <begin position="27"/>
        <end position="43"/>
    </location>
</feature>
<organism evidence="3 4">
    <name type="scientific">Streptomyces roseicoloratus</name>
    <dbReference type="NCBI Taxonomy" id="2508722"/>
    <lineage>
        <taxon>Bacteria</taxon>
        <taxon>Bacillati</taxon>
        <taxon>Actinomycetota</taxon>
        <taxon>Actinomycetes</taxon>
        <taxon>Kitasatosporales</taxon>
        <taxon>Streptomycetaceae</taxon>
        <taxon>Streptomyces</taxon>
    </lineage>
</organism>
<reference evidence="3 4" key="1">
    <citation type="submission" date="2023-09" db="EMBL/GenBank/DDBJ databases">
        <title>Complete genome of Streptomyces roseicoloratus T14.</title>
        <authorList>
            <person name="Bashizi T."/>
            <person name="Kim M.-J."/>
            <person name="Lee G."/>
            <person name="Tagele S.B."/>
            <person name="Shin J.-H."/>
        </authorList>
    </citation>
    <scope>NUCLEOTIDE SEQUENCE [LARGE SCALE GENOMIC DNA]</scope>
    <source>
        <strain evidence="3 4">T14</strain>
    </source>
</reference>
<dbReference type="Proteomes" id="UP001250858">
    <property type="component" value="Chromosome"/>
</dbReference>
<evidence type="ECO:0000256" key="2">
    <source>
        <dbReference type="SAM" id="SignalP"/>
    </source>
</evidence>
<dbReference type="RefSeq" id="WP_128978923.1">
    <property type="nucleotide sequence ID" value="NZ_CP133762.1"/>
</dbReference>
<feature type="signal peptide" evidence="2">
    <location>
        <begin position="1"/>
        <end position="21"/>
    </location>
</feature>
<proteinExistence type="predicted"/>
<dbReference type="EMBL" id="CP133762">
    <property type="protein sequence ID" value="WMX46984.1"/>
    <property type="molecule type" value="Genomic_DNA"/>
</dbReference>
<evidence type="ECO:0000313" key="3">
    <source>
        <dbReference type="EMBL" id="WMX46984.1"/>
    </source>
</evidence>
<feature type="chain" id="PRO_5046841783" evidence="2">
    <location>
        <begin position="22"/>
        <end position="188"/>
    </location>
</feature>
<feature type="region of interest" description="Disordered" evidence="1">
    <location>
        <begin position="23"/>
        <end position="43"/>
    </location>
</feature>
<evidence type="ECO:0000313" key="4">
    <source>
        <dbReference type="Proteomes" id="UP001250858"/>
    </source>
</evidence>